<evidence type="ECO:0000259" key="2">
    <source>
        <dbReference type="SMART" id="SM00062"/>
    </source>
</evidence>
<dbReference type="KEGG" id="mela:C6568_11410"/>
<evidence type="ECO:0000256" key="1">
    <source>
        <dbReference type="ARBA" id="ARBA00022729"/>
    </source>
</evidence>
<keyword evidence="4" id="KW-1185">Reference proteome</keyword>
<gene>
    <name evidence="3" type="ORF">C6568_11410</name>
</gene>
<dbReference type="PANTHER" id="PTHR35936">
    <property type="entry name" value="MEMBRANE-BOUND LYTIC MUREIN TRANSGLYCOSYLASE F"/>
    <property type="match status" value="1"/>
</dbReference>
<name>A0A2R3QDN8_9BURK</name>
<sequence length="279" mass="29554">MVLGLLPLLAGAGAVQAQEEPGALARIRARGALKVALYNDFPPFSARSEQGLQGLDVSLAQALARAMGLQMTLLPFDGDDNMNDDLRNMVWKGHYLGYGPADVMLHVPVDKYFMQQNKQALIFAPYMREQLVLLRDTRRLPQVGAASDLKDLPLAAERGTAAASALIGQSGGMLSSQVHLHEDGVKAAQAVLQGKAAAAYVTRAQAESAIFRAPSKPEGVAIGELPLPGTPAQGWLVGMAIKAGSDDLGQALQQALQSLRDSGELLALFKQHGLTLTTP</sequence>
<reference evidence="3 4" key="1">
    <citation type="submission" date="2018-03" db="EMBL/GenBank/DDBJ databases">
        <title>Genome sequencing of Melaminivora sp.</title>
        <authorList>
            <person name="Kim S.-J."/>
            <person name="Heo J."/>
            <person name="Ahn J.-H."/>
            <person name="Kwon S.-W."/>
        </authorList>
    </citation>
    <scope>NUCLEOTIDE SEQUENCE [LARGE SCALE GENOMIC DNA]</scope>
    <source>
        <strain evidence="3 4">SC2-9</strain>
    </source>
</reference>
<dbReference type="EMBL" id="CP027667">
    <property type="protein sequence ID" value="AVO49794.1"/>
    <property type="molecule type" value="Genomic_DNA"/>
</dbReference>
<dbReference type="Proteomes" id="UP000237925">
    <property type="component" value="Chromosome"/>
</dbReference>
<dbReference type="Gene3D" id="3.40.190.10">
    <property type="entry name" value="Periplasmic binding protein-like II"/>
    <property type="match status" value="3"/>
</dbReference>
<dbReference type="SUPFAM" id="SSF53850">
    <property type="entry name" value="Periplasmic binding protein-like II"/>
    <property type="match status" value="1"/>
</dbReference>
<feature type="domain" description="Solute-binding protein family 3/N-terminal" evidence="2">
    <location>
        <begin position="32"/>
        <end position="276"/>
    </location>
</feature>
<proteinExistence type="predicted"/>
<dbReference type="InterPro" id="IPR001638">
    <property type="entry name" value="Solute-binding_3/MltF_N"/>
</dbReference>
<evidence type="ECO:0000313" key="3">
    <source>
        <dbReference type="EMBL" id="AVO49794.1"/>
    </source>
</evidence>
<organism evidence="3 4">
    <name type="scientific">Melaminivora suipulveris</name>
    <dbReference type="NCBI Taxonomy" id="2109913"/>
    <lineage>
        <taxon>Bacteria</taxon>
        <taxon>Pseudomonadati</taxon>
        <taxon>Pseudomonadota</taxon>
        <taxon>Betaproteobacteria</taxon>
        <taxon>Burkholderiales</taxon>
        <taxon>Comamonadaceae</taxon>
        <taxon>Melaminivora</taxon>
    </lineage>
</organism>
<accession>A0A2R3QDN8</accession>
<evidence type="ECO:0000313" key="4">
    <source>
        <dbReference type="Proteomes" id="UP000237925"/>
    </source>
</evidence>
<dbReference type="SMART" id="SM00062">
    <property type="entry name" value="PBPb"/>
    <property type="match status" value="1"/>
</dbReference>
<protein>
    <submittedName>
        <fullName evidence="3">ABC transporter permease</fullName>
    </submittedName>
</protein>
<keyword evidence="1" id="KW-0732">Signal</keyword>
<dbReference type="PANTHER" id="PTHR35936:SF19">
    <property type="entry name" value="AMINO-ACID-BINDING PROTEIN YXEM-RELATED"/>
    <property type="match status" value="1"/>
</dbReference>
<dbReference type="AlphaFoldDB" id="A0A2R3QDN8"/>